<evidence type="ECO:0000256" key="2">
    <source>
        <dbReference type="ARBA" id="ARBA00009592"/>
    </source>
</evidence>
<keyword evidence="10" id="KW-0325">Glycoprotein</keyword>
<keyword evidence="3" id="KW-1003">Cell membrane</keyword>
<name>A0A7J9IQ87_9ROSI</name>
<sequence>MLQIFDLAPNNFRGKLHLTCLGTWKAMQPNPDKNQSELKHLQFENFGGGVKYQDAITITIKVLELELVKILTMFTSIDISYNNFEGPIPGVFGKFKELLGLNFSHNAFTGSIPSFFGKLQQLESLDLSSNSQRGEIPLQLANLKFLSFLNDTNNKLVGPIPTSTQLQTFSEASFENNAELCGPPLKTACGLPSAK</sequence>
<comment type="subcellular location">
    <subcellularLocation>
        <location evidence="1">Cell membrane</location>
        <topology evidence="1">Single-pass type I membrane protein</topology>
    </subcellularLocation>
</comment>
<reference evidence="11 12" key="1">
    <citation type="journal article" date="2019" name="Genome Biol. Evol.">
        <title>Insights into the evolution of the New World diploid cottons (Gossypium, subgenus Houzingenia) based on genome sequencing.</title>
        <authorList>
            <person name="Grover C.E."/>
            <person name="Arick M.A. 2nd"/>
            <person name="Thrash A."/>
            <person name="Conover J.L."/>
            <person name="Sanders W.S."/>
            <person name="Peterson D.G."/>
            <person name="Frelichowski J.E."/>
            <person name="Scheffler J.A."/>
            <person name="Scheffler B.E."/>
            <person name="Wendel J.F."/>
        </authorList>
    </citation>
    <scope>NUCLEOTIDE SEQUENCE [LARGE SCALE GENOMIC DNA]</scope>
    <source>
        <strain evidence="11">6</strain>
        <tissue evidence="11">Leaf</tissue>
    </source>
</reference>
<dbReference type="Proteomes" id="UP000593575">
    <property type="component" value="Unassembled WGS sequence"/>
</dbReference>
<dbReference type="EMBL" id="JABFAE010000002">
    <property type="protein sequence ID" value="MBA0824271.1"/>
    <property type="molecule type" value="Genomic_DNA"/>
</dbReference>
<evidence type="ECO:0000256" key="10">
    <source>
        <dbReference type="ARBA" id="ARBA00023180"/>
    </source>
</evidence>
<keyword evidence="6" id="KW-0677">Repeat</keyword>
<keyword evidence="9" id="KW-0675">Receptor</keyword>
<evidence type="ECO:0000313" key="12">
    <source>
        <dbReference type="Proteomes" id="UP000593575"/>
    </source>
</evidence>
<comment type="caution">
    <text evidence="11">The sequence shown here is derived from an EMBL/GenBank/DDBJ whole genome shotgun (WGS) entry which is preliminary data.</text>
</comment>
<dbReference type="InterPro" id="IPR032675">
    <property type="entry name" value="LRR_dom_sf"/>
</dbReference>
<evidence type="ECO:0000256" key="4">
    <source>
        <dbReference type="ARBA" id="ARBA00022614"/>
    </source>
</evidence>
<evidence type="ECO:0000256" key="9">
    <source>
        <dbReference type="ARBA" id="ARBA00023170"/>
    </source>
</evidence>
<evidence type="ECO:0000256" key="3">
    <source>
        <dbReference type="ARBA" id="ARBA00022475"/>
    </source>
</evidence>
<evidence type="ECO:0000256" key="6">
    <source>
        <dbReference type="ARBA" id="ARBA00022737"/>
    </source>
</evidence>
<dbReference type="PANTHER" id="PTHR27004">
    <property type="entry name" value="RECEPTOR-LIKE PROTEIN 12 ISOFORM X1"/>
    <property type="match status" value="1"/>
</dbReference>
<evidence type="ECO:0000256" key="1">
    <source>
        <dbReference type="ARBA" id="ARBA00004251"/>
    </source>
</evidence>
<evidence type="ECO:0000313" key="11">
    <source>
        <dbReference type="EMBL" id="MBA0824271.1"/>
    </source>
</evidence>
<keyword evidence="12" id="KW-1185">Reference proteome</keyword>
<gene>
    <name evidence="11" type="ORF">Goarm_020950</name>
</gene>
<keyword evidence="4" id="KW-0433">Leucine-rich repeat</keyword>
<dbReference type="FunFam" id="3.80.10.10:FF:000111">
    <property type="entry name" value="LRR receptor-like serine/threonine-protein kinase ERECTA"/>
    <property type="match status" value="1"/>
</dbReference>
<dbReference type="Pfam" id="PF13855">
    <property type="entry name" value="LRR_8"/>
    <property type="match status" value="1"/>
</dbReference>
<keyword evidence="5" id="KW-0812">Transmembrane</keyword>
<accession>A0A7J9IQ87</accession>
<dbReference type="Gene3D" id="3.80.10.10">
    <property type="entry name" value="Ribonuclease Inhibitor"/>
    <property type="match status" value="1"/>
</dbReference>
<evidence type="ECO:0000256" key="5">
    <source>
        <dbReference type="ARBA" id="ARBA00022692"/>
    </source>
</evidence>
<protein>
    <submittedName>
        <fullName evidence="11">Uncharacterized protein</fullName>
    </submittedName>
</protein>
<comment type="similarity">
    <text evidence="2">Belongs to the RLP family.</text>
</comment>
<dbReference type="SUPFAM" id="SSF52058">
    <property type="entry name" value="L domain-like"/>
    <property type="match status" value="1"/>
</dbReference>
<dbReference type="InterPro" id="IPR001611">
    <property type="entry name" value="Leu-rich_rpt"/>
</dbReference>
<keyword evidence="8" id="KW-0472">Membrane</keyword>
<evidence type="ECO:0000256" key="7">
    <source>
        <dbReference type="ARBA" id="ARBA00022989"/>
    </source>
</evidence>
<dbReference type="GO" id="GO:0005886">
    <property type="term" value="C:plasma membrane"/>
    <property type="evidence" value="ECO:0007669"/>
    <property type="project" value="UniProtKB-SubCell"/>
</dbReference>
<keyword evidence="7" id="KW-1133">Transmembrane helix</keyword>
<dbReference type="AlphaFoldDB" id="A0A7J9IQ87"/>
<dbReference type="PANTHER" id="PTHR27004:SF435">
    <property type="entry name" value="LEUCINE-RICH REPEAT-CONTAINING N-TERMINAL PLANT-TYPE DOMAIN-CONTAINING PROTEIN"/>
    <property type="match status" value="1"/>
</dbReference>
<evidence type="ECO:0000256" key="8">
    <source>
        <dbReference type="ARBA" id="ARBA00023136"/>
    </source>
</evidence>
<proteinExistence type="inferred from homology"/>
<organism evidence="11 12">
    <name type="scientific">Gossypium armourianum</name>
    <dbReference type="NCBI Taxonomy" id="34283"/>
    <lineage>
        <taxon>Eukaryota</taxon>
        <taxon>Viridiplantae</taxon>
        <taxon>Streptophyta</taxon>
        <taxon>Embryophyta</taxon>
        <taxon>Tracheophyta</taxon>
        <taxon>Spermatophyta</taxon>
        <taxon>Magnoliopsida</taxon>
        <taxon>eudicotyledons</taxon>
        <taxon>Gunneridae</taxon>
        <taxon>Pentapetalae</taxon>
        <taxon>rosids</taxon>
        <taxon>malvids</taxon>
        <taxon>Malvales</taxon>
        <taxon>Malvaceae</taxon>
        <taxon>Malvoideae</taxon>
        <taxon>Gossypium</taxon>
    </lineage>
</organism>